<dbReference type="EMBL" id="KQ976532">
    <property type="protein sequence ID" value="KYM81603.1"/>
    <property type="molecule type" value="Genomic_DNA"/>
</dbReference>
<name>A0A195BAN8_9HYME</name>
<dbReference type="Proteomes" id="UP000078540">
    <property type="component" value="Unassembled WGS sequence"/>
</dbReference>
<keyword evidence="2" id="KW-1185">Reference proteome</keyword>
<evidence type="ECO:0000313" key="1">
    <source>
        <dbReference type="EMBL" id="KYM81603.1"/>
    </source>
</evidence>
<feature type="non-terminal residue" evidence="1">
    <location>
        <position position="1"/>
    </location>
</feature>
<evidence type="ECO:0000313" key="2">
    <source>
        <dbReference type="Proteomes" id="UP000078540"/>
    </source>
</evidence>
<gene>
    <name evidence="1" type="ORF">ALC53_07990</name>
</gene>
<protein>
    <submittedName>
        <fullName evidence="1">Uncharacterized protein</fullName>
    </submittedName>
</protein>
<sequence>IYNTSVSSKVIFYFRHSIFLQYFSSAWNPRLPNLSRSFHFCNNQTYSNPHMAAFLTLSSSRTIALADYFPTGQQLFSSVASLQHPPCSSFVPEQHLAPQHPPFFFLCIYSVEL</sequence>
<dbReference type="AlphaFoldDB" id="A0A195BAN8"/>
<accession>A0A195BAN8</accession>
<proteinExistence type="predicted"/>
<organism evidence="1 2">
    <name type="scientific">Atta colombica</name>
    <dbReference type="NCBI Taxonomy" id="520822"/>
    <lineage>
        <taxon>Eukaryota</taxon>
        <taxon>Metazoa</taxon>
        <taxon>Ecdysozoa</taxon>
        <taxon>Arthropoda</taxon>
        <taxon>Hexapoda</taxon>
        <taxon>Insecta</taxon>
        <taxon>Pterygota</taxon>
        <taxon>Neoptera</taxon>
        <taxon>Endopterygota</taxon>
        <taxon>Hymenoptera</taxon>
        <taxon>Apocrita</taxon>
        <taxon>Aculeata</taxon>
        <taxon>Formicoidea</taxon>
        <taxon>Formicidae</taxon>
        <taxon>Myrmicinae</taxon>
        <taxon>Atta</taxon>
    </lineage>
</organism>
<reference evidence="1 2" key="1">
    <citation type="submission" date="2015-09" db="EMBL/GenBank/DDBJ databases">
        <title>Atta colombica WGS genome.</title>
        <authorList>
            <person name="Nygaard S."/>
            <person name="Hu H."/>
            <person name="Boomsma J."/>
            <person name="Zhang G."/>
        </authorList>
    </citation>
    <scope>NUCLEOTIDE SEQUENCE [LARGE SCALE GENOMIC DNA]</scope>
    <source>
        <strain evidence="1">Treedump-2</strain>
        <tissue evidence="1">Whole body</tissue>
    </source>
</reference>